<proteinExistence type="predicted"/>
<evidence type="ECO:0000313" key="1">
    <source>
        <dbReference type="EMBL" id="OGG96868.1"/>
    </source>
</evidence>
<dbReference type="EMBL" id="MFNE01000008">
    <property type="protein sequence ID" value="OGG96868.1"/>
    <property type="molecule type" value="Genomic_DNA"/>
</dbReference>
<gene>
    <name evidence="1" type="ORF">A2527_00370</name>
</gene>
<evidence type="ECO:0008006" key="3">
    <source>
        <dbReference type="Google" id="ProtNLM"/>
    </source>
</evidence>
<evidence type="ECO:0000313" key="2">
    <source>
        <dbReference type="Proteomes" id="UP000178449"/>
    </source>
</evidence>
<accession>A0A1F6GFJ9</accession>
<comment type="caution">
    <text evidence="1">The sequence shown here is derived from an EMBL/GenBank/DDBJ whole genome shotgun (WGS) entry which is preliminary data.</text>
</comment>
<dbReference type="Proteomes" id="UP000178449">
    <property type="component" value="Unassembled WGS sequence"/>
</dbReference>
<sequence>MSIPYLLASLPPLQFEEPAPLSQAEFLETCEVLPPGQHAILENILNHQPGDFGVEAYRQYLDFKWGLDHELVLLRARQLGLSELEVLSLEPFPEAPLPQAGDILNAHDPLEAEILRLHMLWERVNLLEPACLLNFSQLVLYTIKLSLIFRKDHFDPERGTQKLSQVLAQLSEGVL</sequence>
<dbReference type="AlphaFoldDB" id="A0A1F6GFJ9"/>
<reference evidence="1 2" key="1">
    <citation type="journal article" date="2016" name="Nat. Commun.">
        <title>Thousands of microbial genomes shed light on interconnected biogeochemical processes in an aquifer system.</title>
        <authorList>
            <person name="Anantharaman K."/>
            <person name="Brown C.T."/>
            <person name="Hug L.A."/>
            <person name="Sharon I."/>
            <person name="Castelle C.J."/>
            <person name="Probst A.J."/>
            <person name="Thomas B.C."/>
            <person name="Singh A."/>
            <person name="Wilkins M.J."/>
            <person name="Karaoz U."/>
            <person name="Brodie E.L."/>
            <person name="Williams K.H."/>
            <person name="Hubbard S.S."/>
            <person name="Banfield J.F."/>
        </authorList>
    </citation>
    <scope>NUCLEOTIDE SEQUENCE [LARGE SCALE GENOMIC DNA]</scope>
</reference>
<name>A0A1F6GFJ9_9PROT</name>
<organism evidence="1 2">
    <name type="scientific">Candidatus Lambdaproteobacteria bacterium RIFOXYD2_FULL_50_16</name>
    <dbReference type="NCBI Taxonomy" id="1817772"/>
    <lineage>
        <taxon>Bacteria</taxon>
        <taxon>Pseudomonadati</taxon>
        <taxon>Pseudomonadota</taxon>
        <taxon>Candidatus Lambdaproteobacteria</taxon>
    </lineage>
</organism>
<dbReference type="STRING" id="1817772.A2527_00370"/>
<protein>
    <recommendedName>
        <fullName evidence="3">DUF2764 domain-containing protein</fullName>
    </recommendedName>
</protein>